<dbReference type="PANTHER" id="PTHR31157:SF1">
    <property type="entry name" value="SCP DOMAIN-CONTAINING PROTEIN"/>
    <property type="match status" value="1"/>
</dbReference>
<dbReference type="Proteomes" id="UP000007842">
    <property type="component" value="Chromosome"/>
</dbReference>
<keyword evidence="3" id="KW-1185">Reference proteome</keyword>
<dbReference type="EMBL" id="CP003219">
    <property type="protein sequence ID" value="AEW96772.1"/>
    <property type="molecule type" value="Genomic_DNA"/>
</dbReference>
<accession>F8JSN8</accession>
<dbReference type="AlphaFoldDB" id="F8JSN8"/>
<dbReference type="Pfam" id="PF00188">
    <property type="entry name" value="CAP"/>
    <property type="match status" value="1"/>
</dbReference>
<protein>
    <submittedName>
        <fullName evidence="2">Putative membrane-anchored protein</fullName>
    </submittedName>
</protein>
<dbReference type="PANTHER" id="PTHR31157">
    <property type="entry name" value="SCP DOMAIN-CONTAINING PROTEIN"/>
    <property type="match status" value="1"/>
</dbReference>
<reference evidence="3" key="1">
    <citation type="submission" date="2011-12" db="EMBL/GenBank/DDBJ databases">
        <title>Complete genome sequence of Streptomyces cattleya strain DSM 46488.</title>
        <authorList>
            <person name="Ou H.-Y."/>
            <person name="Li P."/>
            <person name="Zhao C."/>
            <person name="O'Hagan D."/>
            <person name="Deng Z."/>
        </authorList>
    </citation>
    <scope>NUCLEOTIDE SEQUENCE [LARGE SCALE GENOMIC DNA]</scope>
    <source>
        <strain evidence="3">ATCC 35852 / DSM 46488 / JCM 4925 / NBRC 14057 / NRRL 8057</strain>
    </source>
</reference>
<evidence type="ECO:0000259" key="1">
    <source>
        <dbReference type="Pfam" id="PF00188"/>
    </source>
</evidence>
<gene>
    <name evidence="2" type="ordered locus">SCATT_44010</name>
</gene>
<dbReference type="KEGG" id="sct:SCAT_4411"/>
<dbReference type="Gene3D" id="3.40.33.10">
    <property type="entry name" value="CAP"/>
    <property type="match status" value="1"/>
</dbReference>
<dbReference type="CDD" id="cd05379">
    <property type="entry name" value="CAP_bacterial"/>
    <property type="match status" value="1"/>
</dbReference>
<dbReference type="PATRIC" id="fig|1003195.11.peg.5850"/>
<dbReference type="KEGG" id="scy:SCATT_44010"/>
<dbReference type="eggNOG" id="COG2340">
    <property type="taxonomic scope" value="Bacteria"/>
</dbReference>
<accession>G8WV08</accession>
<organism evidence="2 3">
    <name type="scientific">Streptantibioticus cattleyicolor (strain ATCC 35852 / DSM 46488 / JCM 4925 / NBRC 14057 / NRRL 8057)</name>
    <name type="common">Streptomyces cattleya</name>
    <dbReference type="NCBI Taxonomy" id="1003195"/>
    <lineage>
        <taxon>Bacteria</taxon>
        <taxon>Bacillati</taxon>
        <taxon>Actinomycetota</taxon>
        <taxon>Actinomycetes</taxon>
        <taxon>Kitasatosporales</taxon>
        <taxon>Streptomycetaceae</taxon>
        <taxon>Streptantibioticus</taxon>
    </lineage>
</organism>
<evidence type="ECO:0000313" key="2">
    <source>
        <dbReference type="EMBL" id="AEW96772.1"/>
    </source>
</evidence>
<evidence type="ECO:0000313" key="3">
    <source>
        <dbReference type="Proteomes" id="UP000007842"/>
    </source>
</evidence>
<dbReference type="HOGENOM" id="CLU_048111_3_4_11"/>
<dbReference type="SUPFAM" id="SSF55797">
    <property type="entry name" value="PR-1-like"/>
    <property type="match status" value="1"/>
</dbReference>
<dbReference type="STRING" id="1003195.SCATT_44010"/>
<dbReference type="InterPro" id="IPR014044">
    <property type="entry name" value="CAP_dom"/>
</dbReference>
<dbReference type="OrthoDB" id="68195at2"/>
<name>F8JSN8_STREN</name>
<dbReference type="InterPro" id="IPR035940">
    <property type="entry name" value="CAP_sf"/>
</dbReference>
<sequence length="137" mass="14738">MGPAGTPVSRSVLADQAARVFVLVNRERAGARCRPPARDVRLARLAQAHSDDMAARGYFSHTDPDGRSPWDRAARFGVGRLGGENIARGQPDAAAVMAAWMHSPGHRANILTCAYRALGVGFHPGDGGPWWTQDFGY</sequence>
<proteinExistence type="predicted"/>
<feature type="domain" description="SCP" evidence="1">
    <location>
        <begin position="23"/>
        <end position="135"/>
    </location>
</feature>